<evidence type="ECO:0000256" key="4">
    <source>
        <dbReference type="ARBA" id="ARBA00023002"/>
    </source>
</evidence>
<evidence type="ECO:0000313" key="8">
    <source>
        <dbReference type="EMBL" id="CAH0390548.1"/>
    </source>
</evidence>
<dbReference type="GO" id="GO:0016705">
    <property type="term" value="F:oxidoreductase activity, acting on paired donors, with incorporation or reduction of molecular oxygen"/>
    <property type="evidence" value="ECO:0007669"/>
    <property type="project" value="InterPro"/>
</dbReference>
<dbReference type="InterPro" id="IPR039210">
    <property type="entry name" value="OGFOD3"/>
</dbReference>
<comment type="cofactor">
    <cofactor evidence="1">
        <name>L-ascorbate</name>
        <dbReference type="ChEBI" id="CHEBI:38290"/>
    </cofactor>
</comment>
<evidence type="ECO:0000256" key="2">
    <source>
        <dbReference type="ARBA" id="ARBA00022723"/>
    </source>
</evidence>
<dbReference type="Proteomes" id="UP001152759">
    <property type="component" value="Chromosome 5"/>
</dbReference>
<feature type="domain" description="Fe2OG dioxygenase" evidence="7">
    <location>
        <begin position="213"/>
        <end position="314"/>
    </location>
</feature>
<evidence type="ECO:0000256" key="6">
    <source>
        <dbReference type="SAM" id="MobiDB-lite"/>
    </source>
</evidence>
<dbReference type="InterPro" id="IPR005123">
    <property type="entry name" value="Oxoglu/Fe-dep_dioxygenase_dom"/>
</dbReference>
<keyword evidence="2" id="KW-0479">Metal-binding</keyword>
<name>A0A9P0AF97_BEMTA</name>
<keyword evidence="5" id="KW-0408">Iron</keyword>
<reference evidence="8" key="1">
    <citation type="submission" date="2021-12" db="EMBL/GenBank/DDBJ databases">
        <authorList>
            <person name="King R."/>
        </authorList>
    </citation>
    <scope>NUCLEOTIDE SEQUENCE</scope>
</reference>
<evidence type="ECO:0000259" key="7">
    <source>
        <dbReference type="PROSITE" id="PS51471"/>
    </source>
</evidence>
<keyword evidence="9" id="KW-1185">Reference proteome</keyword>
<dbReference type="InterPro" id="IPR044862">
    <property type="entry name" value="Pro_4_hyd_alph_FE2OG_OXY"/>
</dbReference>
<feature type="region of interest" description="Disordered" evidence="6">
    <location>
        <begin position="1"/>
        <end position="23"/>
    </location>
</feature>
<dbReference type="AlphaFoldDB" id="A0A9P0AF97"/>
<dbReference type="PANTHER" id="PTHR14650:SF1">
    <property type="entry name" value="2-OXOGLUTARATE AND IRON-DEPENDENT OXYGENASE DOMAIN-CONTAINING PROTEIN 3"/>
    <property type="match status" value="1"/>
</dbReference>
<dbReference type="SMART" id="SM00702">
    <property type="entry name" value="P4Hc"/>
    <property type="match status" value="1"/>
</dbReference>
<keyword evidence="4" id="KW-0560">Oxidoreductase</keyword>
<dbReference type="GO" id="GO:0016020">
    <property type="term" value="C:membrane"/>
    <property type="evidence" value="ECO:0007669"/>
    <property type="project" value="TreeGrafter"/>
</dbReference>
<dbReference type="EMBL" id="OU963866">
    <property type="protein sequence ID" value="CAH0390548.1"/>
    <property type="molecule type" value="Genomic_DNA"/>
</dbReference>
<dbReference type="InterPro" id="IPR006620">
    <property type="entry name" value="Pro_4_hyd_alph"/>
</dbReference>
<evidence type="ECO:0000313" key="9">
    <source>
        <dbReference type="Proteomes" id="UP001152759"/>
    </source>
</evidence>
<dbReference type="GO" id="GO:0051213">
    <property type="term" value="F:dioxygenase activity"/>
    <property type="evidence" value="ECO:0007669"/>
    <property type="project" value="UniProtKB-KW"/>
</dbReference>
<dbReference type="Gene3D" id="2.60.120.620">
    <property type="entry name" value="q2cbj1_9rhob like domain"/>
    <property type="match status" value="1"/>
</dbReference>
<keyword evidence="3" id="KW-0223">Dioxygenase</keyword>
<dbReference type="PANTHER" id="PTHR14650">
    <property type="entry name" value="PROLYL HYDROXYLASE-RELATED"/>
    <property type="match status" value="1"/>
</dbReference>
<sequence length="324" mass="36383">MGTRSSQRVSKPTNPKKVKKKERNAVEVPSRLVRMKKFIEMHKGAQKITLILMAVFGLQCAYLLKLFKLFEESNNDLTWASSNDIIPTKQAVVPCSSSYLEDIQAFSGCIPAQCGRVVADNVITSAEAEILLNLAKRGFAYGESDGGASILDFHSGALSKGKKFVNIYSLIKASELFHEEDITTYRSVRRKIQNLLASAFNISESALYLTHPTFFSFLTNKDAATVHDEYWHTHVDKETYKSFHYTSLLYLNNYGKDFTGGRFIFDELANYSTILEPKKARLSGFTSGWENPHHVERVTGGSRYAATISFTCNPKNAIKDPGFR</sequence>
<dbReference type="GO" id="GO:0005506">
    <property type="term" value="F:iron ion binding"/>
    <property type="evidence" value="ECO:0007669"/>
    <property type="project" value="InterPro"/>
</dbReference>
<dbReference type="KEGG" id="btab:109040857"/>
<evidence type="ECO:0000256" key="3">
    <source>
        <dbReference type="ARBA" id="ARBA00022964"/>
    </source>
</evidence>
<protein>
    <recommendedName>
        <fullName evidence="7">Fe2OG dioxygenase domain-containing protein</fullName>
    </recommendedName>
</protein>
<gene>
    <name evidence="8" type="ORF">BEMITA_LOCUS9260</name>
</gene>
<proteinExistence type="predicted"/>
<evidence type="ECO:0000256" key="5">
    <source>
        <dbReference type="ARBA" id="ARBA00023004"/>
    </source>
</evidence>
<organism evidence="8 9">
    <name type="scientific">Bemisia tabaci</name>
    <name type="common">Sweetpotato whitefly</name>
    <name type="synonym">Aleurodes tabaci</name>
    <dbReference type="NCBI Taxonomy" id="7038"/>
    <lineage>
        <taxon>Eukaryota</taxon>
        <taxon>Metazoa</taxon>
        <taxon>Ecdysozoa</taxon>
        <taxon>Arthropoda</taxon>
        <taxon>Hexapoda</taxon>
        <taxon>Insecta</taxon>
        <taxon>Pterygota</taxon>
        <taxon>Neoptera</taxon>
        <taxon>Paraneoptera</taxon>
        <taxon>Hemiptera</taxon>
        <taxon>Sternorrhyncha</taxon>
        <taxon>Aleyrodoidea</taxon>
        <taxon>Aleyrodidae</taxon>
        <taxon>Aleyrodinae</taxon>
        <taxon>Bemisia</taxon>
    </lineage>
</organism>
<feature type="compositionally biased region" description="Polar residues" evidence="6">
    <location>
        <begin position="1"/>
        <end position="13"/>
    </location>
</feature>
<dbReference type="PROSITE" id="PS51471">
    <property type="entry name" value="FE2OG_OXY"/>
    <property type="match status" value="1"/>
</dbReference>
<evidence type="ECO:0000256" key="1">
    <source>
        <dbReference type="ARBA" id="ARBA00001961"/>
    </source>
</evidence>
<accession>A0A9P0AF97</accession>
<dbReference type="GO" id="GO:0031418">
    <property type="term" value="F:L-ascorbic acid binding"/>
    <property type="evidence" value="ECO:0007669"/>
    <property type="project" value="InterPro"/>
</dbReference>
<dbReference type="Pfam" id="PF13640">
    <property type="entry name" value="2OG-FeII_Oxy_3"/>
    <property type="match status" value="1"/>
</dbReference>